<evidence type="ECO:0000256" key="1">
    <source>
        <dbReference type="ARBA" id="ARBA00008553"/>
    </source>
</evidence>
<dbReference type="InterPro" id="IPR002132">
    <property type="entry name" value="Ribosomal_uL5"/>
</dbReference>
<evidence type="ECO:0000256" key="5">
    <source>
        <dbReference type="RuleBase" id="RU003930"/>
    </source>
</evidence>
<comment type="similarity">
    <text evidence="1 5">Belongs to the universal ribosomal protein uL5 family.</text>
</comment>
<dbReference type="PANTHER" id="PTHR11994">
    <property type="entry name" value="60S RIBOSOMAL PROTEIN L11-RELATED"/>
    <property type="match status" value="1"/>
</dbReference>
<dbReference type="InterPro" id="IPR031310">
    <property type="entry name" value="Ribosomal_uL5_N"/>
</dbReference>
<evidence type="ECO:0000259" key="6">
    <source>
        <dbReference type="Pfam" id="PF00281"/>
    </source>
</evidence>
<keyword evidence="3 5" id="KW-0687">Ribonucleoprotein</keyword>
<dbReference type="PIRSF" id="PIRSF002161">
    <property type="entry name" value="Ribosomal_L5"/>
    <property type="match status" value="1"/>
</dbReference>
<evidence type="ECO:0000313" key="8">
    <source>
        <dbReference type="EMBL" id="OGY99257.1"/>
    </source>
</evidence>
<dbReference type="SUPFAM" id="SSF55282">
    <property type="entry name" value="RL5-like"/>
    <property type="match status" value="1"/>
</dbReference>
<feature type="domain" description="Large ribosomal subunit protein uL5 C-terminal" evidence="7">
    <location>
        <begin position="77"/>
        <end position="168"/>
    </location>
</feature>
<evidence type="ECO:0000259" key="7">
    <source>
        <dbReference type="Pfam" id="PF00673"/>
    </source>
</evidence>
<evidence type="ECO:0000256" key="4">
    <source>
        <dbReference type="ARBA" id="ARBA00035461"/>
    </source>
</evidence>
<gene>
    <name evidence="8" type="ORF">A2945_04775</name>
</gene>
<proteinExistence type="inferred from homology"/>
<dbReference type="GO" id="GO:0006412">
    <property type="term" value="P:translation"/>
    <property type="evidence" value="ECO:0007669"/>
    <property type="project" value="InterPro"/>
</dbReference>
<organism evidence="8 9">
    <name type="scientific">Candidatus Liptonbacteria bacterium RIFCSPLOWO2_01_FULL_52_25</name>
    <dbReference type="NCBI Taxonomy" id="1798650"/>
    <lineage>
        <taxon>Bacteria</taxon>
        <taxon>Candidatus Liptoniibacteriota</taxon>
    </lineage>
</organism>
<dbReference type="InterPro" id="IPR022803">
    <property type="entry name" value="Ribosomal_uL5_dom_sf"/>
</dbReference>
<dbReference type="Pfam" id="PF00281">
    <property type="entry name" value="Ribosomal_L5"/>
    <property type="match status" value="1"/>
</dbReference>
<dbReference type="EMBL" id="MHLA01000017">
    <property type="protein sequence ID" value="OGY99257.1"/>
    <property type="molecule type" value="Genomic_DNA"/>
</dbReference>
<dbReference type="InterPro" id="IPR031309">
    <property type="entry name" value="Ribosomal_uL5_C"/>
</dbReference>
<evidence type="ECO:0000256" key="2">
    <source>
        <dbReference type="ARBA" id="ARBA00022980"/>
    </source>
</evidence>
<name>A0A1G2CFR0_9BACT</name>
<dbReference type="GO" id="GO:0005840">
    <property type="term" value="C:ribosome"/>
    <property type="evidence" value="ECO:0007669"/>
    <property type="project" value="UniProtKB-KW"/>
</dbReference>
<keyword evidence="2 5" id="KW-0689">Ribosomal protein</keyword>
<reference evidence="8 9" key="1">
    <citation type="journal article" date="2016" name="Nat. Commun.">
        <title>Thousands of microbial genomes shed light on interconnected biogeochemical processes in an aquifer system.</title>
        <authorList>
            <person name="Anantharaman K."/>
            <person name="Brown C.T."/>
            <person name="Hug L.A."/>
            <person name="Sharon I."/>
            <person name="Castelle C.J."/>
            <person name="Probst A.J."/>
            <person name="Thomas B.C."/>
            <person name="Singh A."/>
            <person name="Wilkins M.J."/>
            <person name="Karaoz U."/>
            <person name="Brodie E.L."/>
            <person name="Williams K.H."/>
            <person name="Hubbard S.S."/>
            <person name="Banfield J.F."/>
        </authorList>
    </citation>
    <scope>NUCLEOTIDE SEQUENCE [LARGE SCALE GENOMIC DNA]</scope>
</reference>
<dbReference type="Pfam" id="PF00673">
    <property type="entry name" value="Ribosomal_L5_C"/>
    <property type="match status" value="1"/>
</dbReference>
<dbReference type="Proteomes" id="UP000178880">
    <property type="component" value="Unassembled WGS sequence"/>
</dbReference>
<dbReference type="AlphaFoldDB" id="A0A1G2CFR0"/>
<evidence type="ECO:0000313" key="9">
    <source>
        <dbReference type="Proteomes" id="UP000178880"/>
    </source>
</evidence>
<protein>
    <recommendedName>
        <fullName evidence="4">50S ribosomal protein L5</fullName>
    </recommendedName>
</protein>
<dbReference type="GO" id="GO:0003735">
    <property type="term" value="F:structural constituent of ribosome"/>
    <property type="evidence" value="ECO:0007669"/>
    <property type="project" value="InterPro"/>
</dbReference>
<comment type="caution">
    <text evidence="8">The sequence shown here is derived from an EMBL/GenBank/DDBJ whole genome shotgun (WGS) entry which is preliminary data.</text>
</comment>
<dbReference type="STRING" id="1798650.A2945_04775"/>
<sequence>MTQHKEQSNMSQSTLRNFLEKVVIDVGVGRMSQQPNFEEKALVQVMNDIAAITGQKPQVRRAKKSIAGFKIREGQIVGVKVTLRRKKMVDFFEKLVKIILPRVRDFTGLEQRNVDRAGVLNLGLKEQAVFPEINPEKSPVSFSFGITIVPKKRKRAEAVKTYFEFGVPLKKESSKH</sequence>
<dbReference type="Gene3D" id="3.30.1440.10">
    <property type="match status" value="1"/>
</dbReference>
<accession>A0A1G2CFR0</accession>
<feature type="domain" description="Large ribosomal subunit protein uL5 N-terminal" evidence="6">
    <location>
        <begin position="19"/>
        <end position="72"/>
    </location>
</feature>
<dbReference type="GO" id="GO:1990904">
    <property type="term" value="C:ribonucleoprotein complex"/>
    <property type="evidence" value="ECO:0007669"/>
    <property type="project" value="UniProtKB-KW"/>
</dbReference>
<evidence type="ECO:0000256" key="3">
    <source>
        <dbReference type="ARBA" id="ARBA00023274"/>
    </source>
</evidence>